<comment type="caution">
    <text evidence="2">The sequence shown here is derived from an EMBL/GenBank/DDBJ whole genome shotgun (WGS) entry which is preliminary data.</text>
</comment>
<name>A0A4Y8CMG5_9HELO</name>
<evidence type="ECO:0000313" key="2">
    <source>
        <dbReference type="EMBL" id="TEY39205.1"/>
    </source>
</evidence>
<dbReference type="AlphaFoldDB" id="A0A4Y8CMG5"/>
<dbReference type="OrthoDB" id="4738875at2759"/>
<accession>A0A4Y8CMG5</accession>
<proteinExistence type="predicted"/>
<dbReference type="Proteomes" id="UP000297299">
    <property type="component" value="Unassembled WGS sequence"/>
</dbReference>
<dbReference type="STRING" id="38488.A0A4Y8CMG5"/>
<evidence type="ECO:0000313" key="3">
    <source>
        <dbReference type="Proteomes" id="UP000297299"/>
    </source>
</evidence>
<sequence>MATPPSNPIAKSRIREAEPKDIEAIRTGMIASLTSDPTWRIRFINRDKYPEDLYKYSRLYIELMVSGKFPDYLTMIVEVEEDSGWKVAALSIWDASYVNRRICKAKGETYNPPTPGEAMEAAGVSTRRDVDPTYDAAFIKAIGEARKEFTEMFNGDEFYLGLIGTHPDFRRRGYATQLLKWGIERSIRDDAPLVLSASAMGEPLYLASGFEELGRVPIIVAEGDYEKHEFVKMVYRPTK</sequence>
<reference evidence="2 3" key="1">
    <citation type="submission" date="2017-11" db="EMBL/GenBank/DDBJ databases">
        <title>Comparative genomics of Botrytis spp.</title>
        <authorList>
            <person name="Valero-Jimenez C.A."/>
            <person name="Tapia P."/>
            <person name="Veloso J."/>
            <person name="Silva-Moreno E."/>
            <person name="Staats M."/>
            <person name="Valdes J.H."/>
            <person name="Van Kan J.A.L."/>
        </authorList>
    </citation>
    <scope>NUCLEOTIDE SEQUENCE [LARGE SCALE GENOMIC DNA]</scope>
    <source>
        <strain evidence="2 3">MUCL2830</strain>
    </source>
</reference>
<dbReference type="PANTHER" id="PTHR42791:SF2">
    <property type="entry name" value="N-ACETYLTRANSFERASE DOMAIN-CONTAINING PROTEIN"/>
    <property type="match status" value="1"/>
</dbReference>
<feature type="domain" description="N-acetyltransferase" evidence="1">
    <location>
        <begin position="108"/>
        <end position="232"/>
    </location>
</feature>
<keyword evidence="3" id="KW-1185">Reference proteome</keyword>
<dbReference type="InterPro" id="IPR016181">
    <property type="entry name" value="Acyl_CoA_acyltransferase"/>
</dbReference>
<dbReference type="InterPro" id="IPR052523">
    <property type="entry name" value="Trichothecene_AcTrans"/>
</dbReference>
<dbReference type="PANTHER" id="PTHR42791">
    <property type="entry name" value="GNAT FAMILY ACETYLTRANSFERASE"/>
    <property type="match status" value="1"/>
</dbReference>
<gene>
    <name evidence="2" type="ORF">BOTCAL_0467g00020</name>
</gene>
<evidence type="ECO:0000259" key="1">
    <source>
        <dbReference type="PROSITE" id="PS51186"/>
    </source>
</evidence>
<dbReference type="SUPFAM" id="SSF55729">
    <property type="entry name" value="Acyl-CoA N-acyltransferases (Nat)"/>
    <property type="match status" value="1"/>
</dbReference>
<dbReference type="Pfam" id="PF00583">
    <property type="entry name" value="Acetyltransf_1"/>
    <property type="match status" value="1"/>
</dbReference>
<dbReference type="CDD" id="cd04301">
    <property type="entry name" value="NAT_SF"/>
    <property type="match status" value="1"/>
</dbReference>
<dbReference type="InterPro" id="IPR000182">
    <property type="entry name" value="GNAT_dom"/>
</dbReference>
<dbReference type="EMBL" id="PHWZ01000466">
    <property type="protein sequence ID" value="TEY39205.1"/>
    <property type="molecule type" value="Genomic_DNA"/>
</dbReference>
<protein>
    <recommendedName>
        <fullName evidence="1">N-acetyltransferase domain-containing protein</fullName>
    </recommendedName>
</protein>
<dbReference type="GO" id="GO:0016747">
    <property type="term" value="F:acyltransferase activity, transferring groups other than amino-acyl groups"/>
    <property type="evidence" value="ECO:0007669"/>
    <property type="project" value="InterPro"/>
</dbReference>
<dbReference type="PROSITE" id="PS51186">
    <property type="entry name" value="GNAT"/>
    <property type="match status" value="1"/>
</dbReference>
<dbReference type="Gene3D" id="3.40.630.30">
    <property type="match status" value="1"/>
</dbReference>
<organism evidence="2 3">
    <name type="scientific">Botryotinia calthae</name>
    <dbReference type="NCBI Taxonomy" id="38488"/>
    <lineage>
        <taxon>Eukaryota</taxon>
        <taxon>Fungi</taxon>
        <taxon>Dikarya</taxon>
        <taxon>Ascomycota</taxon>
        <taxon>Pezizomycotina</taxon>
        <taxon>Leotiomycetes</taxon>
        <taxon>Helotiales</taxon>
        <taxon>Sclerotiniaceae</taxon>
        <taxon>Botryotinia</taxon>
    </lineage>
</organism>